<feature type="compositionally biased region" description="Pro residues" evidence="3">
    <location>
        <begin position="269"/>
        <end position="281"/>
    </location>
</feature>
<evidence type="ECO:0000313" key="5">
    <source>
        <dbReference type="EMBL" id="TEB39273.1"/>
    </source>
</evidence>
<dbReference type="EMBL" id="QPFP01000002">
    <property type="protein sequence ID" value="TEB39273.1"/>
    <property type="molecule type" value="Genomic_DNA"/>
</dbReference>
<feature type="region of interest" description="Disordered" evidence="3">
    <location>
        <begin position="260"/>
        <end position="309"/>
    </location>
</feature>
<feature type="compositionally biased region" description="Basic residues" evidence="3">
    <location>
        <begin position="144"/>
        <end position="154"/>
    </location>
</feature>
<feature type="region of interest" description="Disordered" evidence="3">
    <location>
        <begin position="113"/>
        <end position="193"/>
    </location>
</feature>
<dbReference type="InterPro" id="IPR004827">
    <property type="entry name" value="bZIP"/>
</dbReference>
<reference evidence="5 6" key="1">
    <citation type="journal article" date="2019" name="Nat. Ecol. Evol.">
        <title>Megaphylogeny resolves global patterns of mushroom evolution.</title>
        <authorList>
            <person name="Varga T."/>
            <person name="Krizsan K."/>
            <person name="Foldi C."/>
            <person name="Dima B."/>
            <person name="Sanchez-Garcia M."/>
            <person name="Sanchez-Ramirez S."/>
            <person name="Szollosi G.J."/>
            <person name="Szarkandi J.G."/>
            <person name="Papp V."/>
            <person name="Albert L."/>
            <person name="Andreopoulos W."/>
            <person name="Angelini C."/>
            <person name="Antonin V."/>
            <person name="Barry K.W."/>
            <person name="Bougher N.L."/>
            <person name="Buchanan P."/>
            <person name="Buyck B."/>
            <person name="Bense V."/>
            <person name="Catcheside P."/>
            <person name="Chovatia M."/>
            <person name="Cooper J."/>
            <person name="Damon W."/>
            <person name="Desjardin D."/>
            <person name="Finy P."/>
            <person name="Geml J."/>
            <person name="Haridas S."/>
            <person name="Hughes K."/>
            <person name="Justo A."/>
            <person name="Karasinski D."/>
            <person name="Kautmanova I."/>
            <person name="Kiss B."/>
            <person name="Kocsube S."/>
            <person name="Kotiranta H."/>
            <person name="LaButti K.M."/>
            <person name="Lechner B.E."/>
            <person name="Liimatainen K."/>
            <person name="Lipzen A."/>
            <person name="Lukacs Z."/>
            <person name="Mihaltcheva S."/>
            <person name="Morgado L.N."/>
            <person name="Niskanen T."/>
            <person name="Noordeloos M.E."/>
            <person name="Ohm R.A."/>
            <person name="Ortiz-Santana B."/>
            <person name="Ovrebo C."/>
            <person name="Racz N."/>
            <person name="Riley R."/>
            <person name="Savchenko A."/>
            <person name="Shiryaev A."/>
            <person name="Soop K."/>
            <person name="Spirin V."/>
            <person name="Szebenyi C."/>
            <person name="Tomsovsky M."/>
            <person name="Tulloss R.E."/>
            <person name="Uehling J."/>
            <person name="Grigoriev I.V."/>
            <person name="Vagvolgyi C."/>
            <person name="Papp T."/>
            <person name="Martin F.M."/>
            <person name="Miettinen O."/>
            <person name="Hibbett D.S."/>
            <person name="Nagy L.G."/>
        </authorList>
    </citation>
    <scope>NUCLEOTIDE SEQUENCE [LARGE SCALE GENOMIC DNA]</scope>
    <source>
        <strain evidence="5 6">FP101781</strain>
    </source>
</reference>
<dbReference type="CDD" id="cd14688">
    <property type="entry name" value="bZIP_YAP"/>
    <property type="match status" value="1"/>
</dbReference>
<keyword evidence="6" id="KW-1185">Reference proteome</keyword>
<name>A0A4Y7TYM8_COPMI</name>
<dbReference type="AlphaFoldDB" id="A0A4Y7TYM8"/>
<gene>
    <name evidence="5" type="ORF">FA13DRAFT_1725256</name>
</gene>
<dbReference type="GO" id="GO:0000976">
    <property type="term" value="F:transcription cis-regulatory region binding"/>
    <property type="evidence" value="ECO:0007669"/>
    <property type="project" value="InterPro"/>
</dbReference>
<feature type="domain" description="BZIP" evidence="4">
    <location>
        <begin position="45"/>
        <end position="59"/>
    </location>
</feature>
<proteinExistence type="predicted"/>
<comment type="subcellular location">
    <subcellularLocation>
        <location evidence="1">Nucleus</location>
    </subcellularLocation>
</comment>
<evidence type="ECO:0000256" key="1">
    <source>
        <dbReference type="ARBA" id="ARBA00004123"/>
    </source>
</evidence>
<evidence type="ECO:0000256" key="3">
    <source>
        <dbReference type="SAM" id="MobiDB-lite"/>
    </source>
</evidence>
<protein>
    <recommendedName>
        <fullName evidence="4">BZIP domain-containing protein</fullName>
    </recommendedName>
</protein>
<feature type="compositionally biased region" description="Basic and acidic residues" evidence="3">
    <location>
        <begin position="127"/>
        <end position="143"/>
    </location>
</feature>
<evidence type="ECO:0000259" key="4">
    <source>
        <dbReference type="PROSITE" id="PS00036"/>
    </source>
</evidence>
<organism evidence="5 6">
    <name type="scientific">Coprinellus micaceus</name>
    <name type="common">Glistening ink-cap mushroom</name>
    <name type="synonym">Coprinus micaceus</name>
    <dbReference type="NCBI Taxonomy" id="71717"/>
    <lineage>
        <taxon>Eukaryota</taxon>
        <taxon>Fungi</taxon>
        <taxon>Dikarya</taxon>
        <taxon>Basidiomycota</taxon>
        <taxon>Agaricomycotina</taxon>
        <taxon>Agaricomycetes</taxon>
        <taxon>Agaricomycetidae</taxon>
        <taxon>Agaricales</taxon>
        <taxon>Agaricineae</taxon>
        <taxon>Psathyrellaceae</taxon>
        <taxon>Coprinellus</taxon>
    </lineage>
</organism>
<dbReference type="SMART" id="SM00338">
    <property type="entry name" value="BRLZ"/>
    <property type="match status" value="1"/>
</dbReference>
<dbReference type="GO" id="GO:0090575">
    <property type="term" value="C:RNA polymerase II transcription regulator complex"/>
    <property type="evidence" value="ECO:0007669"/>
    <property type="project" value="TreeGrafter"/>
</dbReference>
<dbReference type="InterPro" id="IPR050936">
    <property type="entry name" value="AP-1-like"/>
</dbReference>
<feature type="region of interest" description="Disordered" evidence="3">
    <location>
        <begin position="1"/>
        <end position="56"/>
    </location>
</feature>
<dbReference type="Pfam" id="PF10297">
    <property type="entry name" value="Hap4_Hap_bind"/>
    <property type="match status" value="1"/>
</dbReference>
<comment type="caution">
    <text evidence="5">The sequence shown here is derived from an EMBL/GenBank/DDBJ whole genome shotgun (WGS) entry which is preliminary data.</text>
</comment>
<dbReference type="GO" id="GO:0001228">
    <property type="term" value="F:DNA-binding transcription activator activity, RNA polymerase II-specific"/>
    <property type="evidence" value="ECO:0007669"/>
    <property type="project" value="TreeGrafter"/>
</dbReference>
<dbReference type="OrthoDB" id="5374328at2759"/>
<dbReference type="PANTHER" id="PTHR40621">
    <property type="entry name" value="TRANSCRIPTION FACTOR KAPC-RELATED"/>
    <property type="match status" value="1"/>
</dbReference>
<accession>A0A4Y7TYM8</accession>
<dbReference type="InterPro" id="IPR018287">
    <property type="entry name" value="Hap4_TF_heteromerisation"/>
</dbReference>
<keyword evidence="2" id="KW-0539">Nucleus</keyword>
<dbReference type="Gene3D" id="1.20.5.170">
    <property type="match status" value="1"/>
</dbReference>
<sequence>MSASTKLWATASKEWVIPSKPKPGRKPKKDVPQEDAGDSDEAKGRRIQNRAAQRAFRERKQSQLAELQARILSYEQGEIERNVALQNIAKRLKEENDKLRQENTTLKEKVAKLEQEKQHAQQQLKDQSIEHNEKKRWRDESPVHHTRQTRKRSRTSATPPTTLDTSSHPSPASTLVATPESTGVMSPPHAPTFTVTNVDMESAGLDDMLDFSSNMKVANIDTSFPQFNCGFCTDTTPCVCRELAMNQLNESVNQELLGGYKEPTYLNPTPQPSSQGPPPHTSPSSSSILENLPAYQPPVPLRRKSSRQSAKPIFPVFPAESSTPARTSTPTCSGDPSNCAACNDDAFGKAFCSAIEETVNSRAICDNCPSRTLDGPLDFARTGNGCCGGLMGCSTCPTTSLASATTVIQYEQESSQEYIPTNDAWQRIKEHPNVQFADLSLLAEVVASRSKCTGPRIVITPPPDHPMNQAGGQYGGPRVKEEVPRLVPQEILLECGRRRVREVHSEAVREALRLLDAKFT</sequence>
<dbReference type="PANTHER" id="PTHR40621:SF7">
    <property type="entry name" value="BZIP DOMAIN-CONTAINING PROTEIN"/>
    <property type="match status" value="1"/>
</dbReference>
<dbReference type="Proteomes" id="UP000298030">
    <property type="component" value="Unassembled WGS sequence"/>
</dbReference>
<dbReference type="STRING" id="71717.A0A4Y7TYM8"/>
<evidence type="ECO:0000256" key="2">
    <source>
        <dbReference type="ARBA" id="ARBA00023242"/>
    </source>
</evidence>
<dbReference type="InterPro" id="IPR046347">
    <property type="entry name" value="bZIP_sf"/>
</dbReference>
<dbReference type="PROSITE" id="PS00036">
    <property type="entry name" value="BZIP_BASIC"/>
    <property type="match status" value="1"/>
</dbReference>
<dbReference type="SUPFAM" id="SSF57959">
    <property type="entry name" value="Leucine zipper domain"/>
    <property type="match status" value="1"/>
</dbReference>
<feature type="compositionally biased region" description="Polar residues" evidence="3">
    <location>
        <begin position="155"/>
        <end position="184"/>
    </location>
</feature>
<evidence type="ECO:0000313" key="6">
    <source>
        <dbReference type="Proteomes" id="UP000298030"/>
    </source>
</evidence>